<dbReference type="InterPro" id="IPR015424">
    <property type="entry name" value="PyrdxlP-dep_Trfase"/>
</dbReference>
<evidence type="ECO:0008006" key="5">
    <source>
        <dbReference type="Google" id="ProtNLM"/>
    </source>
</evidence>
<comment type="cofactor">
    <cofactor evidence="1">
        <name>pyridoxal 5'-phosphate</name>
        <dbReference type="ChEBI" id="CHEBI:597326"/>
    </cofactor>
</comment>
<dbReference type="InterPro" id="IPR015422">
    <property type="entry name" value="PyrdxlP-dep_Trfase_small"/>
</dbReference>
<dbReference type="AlphaFoldDB" id="A0AAD6GD87"/>
<sequence>MNIASSPSNTTVQAKLNTLIQDYEQSHQKSKKAFERAQKVLPAGSTRSVLVSSPFPMVVQSAQGATFTTVDGVTFEDFVSDYSAGIYGHSHPVIKDAVQQALSTGFSLGGITEKEAELAEILIDRFPSLDKVRFCNSGTEANTFAIATAMAYTQRKKIMVFDNGYHGGTLSFSAKDNPMNLPHEFVMGTYNNIDATQPLIKDLAAILVEPL</sequence>
<dbReference type="Gene3D" id="3.90.1150.10">
    <property type="entry name" value="Aspartate Aminotransferase, domain 1"/>
    <property type="match status" value="1"/>
</dbReference>
<dbReference type="InterPro" id="IPR005814">
    <property type="entry name" value="Aminotrans_3"/>
</dbReference>
<gene>
    <name evidence="3" type="ORF">N7494_007977</name>
</gene>
<evidence type="ECO:0000256" key="2">
    <source>
        <dbReference type="ARBA" id="ARBA00022898"/>
    </source>
</evidence>
<evidence type="ECO:0000313" key="3">
    <source>
        <dbReference type="EMBL" id="KAJ5538498.1"/>
    </source>
</evidence>
<comment type="caution">
    <text evidence="3">The sequence shown here is derived from an EMBL/GenBank/DDBJ whole genome shotgun (WGS) entry which is preliminary data.</text>
</comment>
<dbReference type="Pfam" id="PF00202">
    <property type="entry name" value="Aminotran_3"/>
    <property type="match status" value="1"/>
</dbReference>
<dbReference type="InterPro" id="IPR015421">
    <property type="entry name" value="PyrdxlP-dep_Trfase_major"/>
</dbReference>
<name>A0AAD6GD87_9EURO</name>
<evidence type="ECO:0000313" key="4">
    <source>
        <dbReference type="Proteomes" id="UP001220324"/>
    </source>
</evidence>
<dbReference type="SUPFAM" id="SSF53383">
    <property type="entry name" value="PLP-dependent transferases"/>
    <property type="match status" value="1"/>
</dbReference>
<dbReference type="GO" id="GO:0030170">
    <property type="term" value="F:pyridoxal phosphate binding"/>
    <property type="evidence" value="ECO:0007669"/>
    <property type="project" value="InterPro"/>
</dbReference>
<dbReference type="PANTHER" id="PTHR43713">
    <property type="entry name" value="GLUTAMATE-1-SEMIALDEHYDE 2,1-AMINOMUTASE"/>
    <property type="match status" value="1"/>
</dbReference>
<dbReference type="PANTHER" id="PTHR43713:SF3">
    <property type="entry name" value="GLUTAMATE-1-SEMIALDEHYDE 2,1-AMINOMUTASE 1, CHLOROPLASTIC-RELATED"/>
    <property type="match status" value="1"/>
</dbReference>
<protein>
    <recommendedName>
        <fullName evidence="5">Aminotransferase class III-fold pyridoxal phosphate-dependent enzyme</fullName>
    </recommendedName>
</protein>
<dbReference type="Gene3D" id="3.40.640.10">
    <property type="entry name" value="Type I PLP-dependent aspartate aminotransferase-like (Major domain)"/>
    <property type="match status" value="1"/>
</dbReference>
<organism evidence="3 4">
    <name type="scientific">Penicillium frequentans</name>
    <dbReference type="NCBI Taxonomy" id="3151616"/>
    <lineage>
        <taxon>Eukaryota</taxon>
        <taxon>Fungi</taxon>
        <taxon>Dikarya</taxon>
        <taxon>Ascomycota</taxon>
        <taxon>Pezizomycotina</taxon>
        <taxon>Eurotiomycetes</taxon>
        <taxon>Eurotiomycetidae</taxon>
        <taxon>Eurotiales</taxon>
        <taxon>Aspergillaceae</taxon>
        <taxon>Penicillium</taxon>
    </lineage>
</organism>
<evidence type="ECO:0000256" key="1">
    <source>
        <dbReference type="ARBA" id="ARBA00001933"/>
    </source>
</evidence>
<keyword evidence="2" id="KW-0663">Pyridoxal phosphate</keyword>
<accession>A0AAD6GD87</accession>
<reference evidence="3 4" key="1">
    <citation type="journal article" date="2023" name="IMA Fungus">
        <title>Comparative genomic study of the Penicillium genus elucidates a diverse pangenome and 15 lateral gene transfer events.</title>
        <authorList>
            <person name="Petersen C."/>
            <person name="Sorensen T."/>
            <person name="Nielsen M.R."/>
            <person name="Sondergaard T.E."/>
            <person name="Sorensen J.L."/>
            <person name="Fitzpatrick D.A."/>
            <person name="Frisvad J.C."/>
            <person name="Nielsen K.L."/>
        </authorList>
    </citation>
    <scope>NUCLEOTIDE SEQUENCE [LARGE SCALE GENOMIC DNA]</scope>
    <source>
        <strain evidence="3 4">IBT 35679</strain>
    </source>
</reference>
<dbReference type="Proteomes" id="UP001220324">
    <property type="component" value="Unassembled WGS sequence"/>
</dbReference>
<dbReference type="GO" id="GO:0008483">
    <property type="term" value="F:transaminase activity"/>
    <property type="evidence" value="ECO:0007669"/>
    <property type="project" value="InterPro"/>
</dbReference>
<proteinExistence type="predicted"/>
<dbReference type="EMBL" id="JAQIZZ010000006">
    <property type="protein sequence ID" value="KAJ5538498.1"/>
    <property type="molecule type" value="Genomic_DNA"/>
</dbReference>
<keyword evidence="4" id="KW-1185">Reference proteome</keyword>